<keyword evidence="5" id="KW-0442">Lipid degradation</keyword>
<keyword evidence="10" id="KW-1185">Reference proteome</keyword>
<dbReference type="GO" id="GO:0016891">
    <property type="term" value="F:RNA endonuclease activity producing 5'-phosphomonoesters, hydrolytic mechanism"/>
    <property type="evidence" value="ECO:0007669"/>
    <property type="project" value="TreeGrafter"/>
</dbReference>
<protein>
    <recommendedName>
        <fullName evidence="3">phospholipase D</fullName>
        <ecNumber evidence="3">3.1.4.4</ecNumber>
    </recommendedName>
</protein>
<dbReference type="SMART" id="SM00155">
    <property type="entry name" value="PLDc"/>
    <property type="match status" value="2"/>
</dbReference>
<dbReference type="RefSeq" id="WP_157061925.1">
    <property type="nucleotide sequence ID" value="NZ_LJCO01000047.1"/>
</dbReference>
<comment type="caution">
    <text evidence="9">The sequence shown here is derived from an EMBL/GenBank/DDBJ whole genome shotgun (WGS) entry which is preliminary data.</text>
</comment>
<dbReference type="EC" id="3.1.4.4" evidence="3"/>
<evidence type="ECO:0000313" key="9">
    <source>
        <dbReference type="EMBL" id="KPV43631.1"/>
    </source>
</evidence>
<evidence type="ECO:0000256" key="7">
    <source>
        <dbReference type="SAM" id="SignalP"/>
    </source>
</evidence>
<dbReference type="GO" id="GO:0004630">
    <property type="term" value="F:phospholipase D activity"/>
    <property type="evidence" value="ECO:0007669"/>
    <property type="project" value="UniProtKB-EC"/>
</dbReference>
<dbReference type="PANTHER" id="PTHR43856:SF1">
    <property type="entry name" value="MITOCHONDRIAL CARDIOLIPIN HYDROLASE"/>
    <property type="match status" value="1"/>
</dbReference>
<dbReference type="PROSITE" id="PS50035">
    <property type="entry name" value="PLD"/>
    <property type="match status" value="2"/>
</dbReference>
<sequence>MTLRRQALLSAVLLLGVTSLLSGCNKVLADPQPYVPQPVTQFGATLDWGQDVKLQALKMIHSSQKVCDLDIYELGDPDILRALEAARKRGVDVRVIVDSTESHSQDTAVPELRHAGVPVVSLHISHGISHIKMLITDGTDGGVLIGGMNYGPSSWANNDASVYFAHPGSEFETLFRFDWKRAHGQAAAAPRLQLPLVTDSSIQKPVVQAIEGAKHSVSMEAFDLSDHQVLDALVAAAKRGVEVVVLLDPNEYMNNKAATTLRDGGVTVRFYRSYEKEWMHAKILDVDNGSTFIIGSANFSHQAYTYNHEGDVVLHGVTGFDKSFQKDLSIEIARGTDYPQNTVKY</sequence>
<keyword evidence="4" id="KW-0378">Hydrolase</keyword>
<accession>A0A0P9CD48</accession>
<name>A0A0P9CD48_9BACL</name>
<dbReference type="STRING" id="471514.AN477_11565"/>
<dbReference type="PATRIC" id="fig|471514.4.peg.2663"/>
<comment type="catalytic activity">
    <reaction evidence="1">
        <text>a 1,2-diacyl-sn-glycero-3-phosphocholine + H2O = a 1,2-diacyl-sn-glycero-3-phosphate + choline + H(+)</text>
        <dbReference type="Rhea" id="RHEA:14445"/>
        <dbReference type="ChEBI" id="CHEBI:15354"/>
        <dbReference type="ChEBI" id="CHEBI:15377"/>
        <dbReference type="ChEBI" id="CHEBI:15378"/>
        <dbReference type="ChEBI" id="CHEBI:57643"/>
        <dbReference type="ChEBI" id="CHEBI:58608"/>
        <dbReference type="EC" id="3.1.4.4"/>
    </reaction>
</comment>
<reference evidence="9 10" key="1">
    <citation type="submission" date="2015-09" db="EMBL/GenBank/DDBJ databases">
        <title>Draft genome sequence of Alicyclobacillus ferrooxydans DSM 22381.</title>
        <authorList>
            <person name="Hemp J."/>
        </authorList>
    </citation>
    <scope>NUCLEOTIDE SEQUENCE [LARGE SCALE GENOMIC DNA]</scope>
    <source>
        <strain evidence="9 10">TC-34</strain>
    </source>
</reference>
<feature type="domain" description="PLD phosphodiesterase" evidence="8">
    <location>
        <begin position="125"/>
        <end position="154"/>
    </location>
</feature>
<organism evidence="9 10">
    <name type="scientific">Alicyclobacillus ferrooxydans</name>
    <dbReference type="NCBI Taxonomy" id="471514"/>
    <lineage>
        <taxon>Bacteria</taxon>
        <taxon>Bacillati</taxon>
        <taxon>Bacillota</taxon>
        <taxon>Bacilli</taxon>
        <taxon>Bacillales</taxon>
        <taxon>Alicyclobacillaceae</taxon>
        <taxon>Alicyclobacillus</taxon>
    </lineage>
</organism>
<evidence type="ECO:0000256" key="5">
    <source>
        <dbReference type="ARBA" id="ARBA00022963"/>
    </source>
</evidence>
<feature type="chain" id="PRO_5006155839" description="phospholipase D" evidence="7">
    <location>
        <begin position="30"/>
        <end position="345"/>
    </location>
</feature>
<dbReference type="SUPFAM" id="SSF56024">
    <property type="entry name" value="Phospholipase D/nuclease"/>
    <property type="match status" value="2"/>
</dbReference>
<dbReference type="PANTHER" id="PTHR43856">
    <property type="entry name" value="CARDIOLIPIN HYDROLASE"/>
    <property type="match status" value="1"/>
</dbReference>
<dbReference type="GO" id="GO:0016042">
    <property type="term" value="P:lipid catabolic process"/>
    <property type="evidence" value="ECO:0007669"/>
    <property type="project" value="UniProtKB-KW"/>
</dbReference>
<dbReference type="InterPro" id="IPR001736">
    <property type="entry name" value="PLipase_D/transphosphatidylase"/>
</dbReference>
<evidence type="ECO:0000256" key="4">
    <source>
        <dbReference type="ARBA" id="ARBA00022801"/>
    </source>
</evidence>
<proteinExistence type="inferred from homology"/>
<dbReference type="InterPro" id="IPR025202">
    <property type="entry name" value="PLD-like_dom"/>
</dbReference>
<gene>
    <name evidence="9" type="ORF">AN477_11565</name>
</gene>
<feature type="signal peptide" evidence="7">
    <location>
        <begin position="1"/>
        <end position="29"/>
    </location>
</feature>
<dbReference type="Gene3D" id="3.30.870.10">
    <property type="entry name" value="Endonuclease Chain A"/>
    <property type="match status" value="2"/>
</dbReference>
<evidence type="ECO:0000256" key="6">
    <source>
        <dbReference type="ARBA" id="ARBA00023098"/>
    </source>
</evidence>
<dbReference type="EMBL" id="LJCO01000047">
    <property type="protein sequence ID" value="KPV43631.1"/>
    <property type="molecule type" value="Genomic_DNA"/>
</dbReference>
<evidence type="ECO:0000259" key="8">
    <source>
        <dbReference type="PROSITE" id="PS50035"/>
    </source>
</evidence>
<dbReference type="PROSITE" id="PS51257">
    <property type="entry name" value="PROKAR_LIPOPROTEIN"/>
    <property type="match status" value="1"/>
</dbReference>
<comment type="similarity">
    <text evidence="2">Belongs to the phospholipase D family.</text>
</comment>
<keyword evidence="6" id="KW-0443">Lipid metabolism</keyword>
<evidence type="ECO:0000313" key="10">
    <source>
        <dbReference type="Proteomes" id="UP000050482"/>
    </source>
</evidence>
<evidence type="ECO:0000256" key="2">
    <source>
        <dbReference type="ARBA" id="ARBA00008664"/>
    </source>
</evidence>
<dbReference type="InterPro" id="IPR051406">
    <property type="entry name" value="PLD_domain"/>
</dbReference>
<feature type="domain" description="PLD phosphodiesterase" evidence="8">
    <location>
        <begin position="275"/>
        <end position="303"/>
    </location>
</feature>
<evidence type="ECO:0000256" key="1">
    <source>
        <dbReference type="ARBA" id="ARBA00000798"/>
    </source>
</evidence>
<dbReference type="AlphaFoldDB" id="A0A0P9CD48"/>
<keyword evidence="7" id="KW-0732">Signal</keyword>
<evidence type="ECO:0000256" key="3">
    <source>
        <dbReference type="ARBA" id="ARBA00012027"/>
    </source>
</evidence>
<dbReference type="Proteomes" id="UP000050482">
    <property type="component" value="Unassembled WGS sequence"/>
</dbReference>
<dbReference type="GO" id="GO:0006793">
    <property type="term" value="P:phosphorus metabolic process"/>
    <property type="evidence" value="ECO:0007669"/>
    <property type="project" value="UniProtKB-ARBA"/>
</dbReference>
<dbReference type="OrthoDB" id="281759at2"/>
<dbReference type="Pfam" id="PF13091">
    <property type="entry name" value="PLDc_2"/>
    <property type="match status" value="2"/>
</dbReference>